<sequence>MNDREPSVSPRVSPAGPPPSVAPSPVTRRGGVRPTRRQVLATAAAVAATVPLAGCSSATTRTEDASDALLALADAARSDAALIVAAVTGDPSLAGRLEPLRAARMEHAAALDQAGGRTPGQIAAPATPPSGDLAAVRDAVAGSARSAGEVVPRASALQVGLVAEVAACCATYAAVLTGAPA</sequence>
<dbReference type="EMBL" id="JBBPIX010000017">
    <property type="protein sequence ID" value="MEK6466771.1"/>
    <property type="molecule type" value="Genomic_DNA"/>
</dbReference>
<accession>A0ABU9AK52</accession>
<dbReference type="InterPro" id="IPR006311">
    <property type="entry name" value="TAT_signal"/>
</dbReference>
<protein>
    <recommendedName>
        <fullName evidence="4">DUF4439 domain-containing protein</fullName>
    </recommendedName>
</protein>
<evidence type="ECO:0008006" key="4">
    <source>
        <dbReference type="Google" id="ProtNLM"/>
    </source>
</evidence>
<evidence type="ECO:0000313" key="3">
    <source>
        <dbReference type="Proteomes" id="UP001367513"/>
    </source>
</evidence>
<dbReference type="RefSeq" id="WP_224403177.1">
    <property type="nucleotide sequence ID" value="NZ_BAAAOD010000008.1"/>
</dbReference>
<name>A0ABU9AK52_PSEA5</name>
<proteinExistence type="predicted"/>
<reference evidence="2 3" key="1">
    <citation type="submission" date="2024-03" db="EMBL/GenBank/DDBJ databases">
        <title>Draft genome sequence of Pseudonocardia carboxydivorans JCM 14827.</title>
        <authorList>
            <person name="Duangmal K."/>
        </authorList>
    </citation>
    <scope>NUCLEOTIDE SEQUENCE [LARGE SCALE GENOMIC DNA]</scope>
    <source>
        <strain evidence="2 3">JCM 14827</strain>
    </source>
</reference>
<evidence type="ECO:0000256" key="1">
    <source>
        <dbReference type="SAM" id="MobiDB-lite"/>
    </source>
</evidence>
<gene>
    <name evidence="2" type="ORF">WG925_23780</name>
</gene>
<evidence type="ECO:0000313" key="2">
    <source>
        <dbReference type="EMBL" id="MEK6466771.1"/>
    </source>
</evidence>
<keyword evidence="3" id="KW-1185">Reference proteome</keyword>
<dbReference type="PROSITE" id="PS51318">
    <property type="entry name" value="TAT"/>
    <property type="match status" value="1"/>
</dbReference>
<feature type="region of interest" description="Disordered" evidence="1">
    <location>
        <begin position="1"/>
        <end position="34"/>
    </location>
</feature>
<comment type="caution">
    <text evidence="2">The sequence shown here is derived from an EMBL/GenBank/DDBJ whole genome shotgun (WGS) entry which is preliminary data.</text>
</comment>
<organism evidence="2 3">
    <name type="scientific">Pseudonocardia alni subsp. carboxydivorans</name>
    <dbReference type="NCBI Taxonomy" id="415010"/>
    <lineage>
        <taxon>Bacteria</taxon>
        <taxon>Bacillati</taxon>
        <taxon>Actinomycetota</taxon>
        <taxon>Actinomycetes</taxon>
        <taxon>Pseudonocardiales</taxon>
        <taxon>Pseudonocardiaceae</taxon>
        <taxon>Pseudonocardia</taxon>
    </lineage>
</organism>
<dbReference type="Proteomes" id="UP001367513">
    <property type="component" value="Unassembled WGS sequence"/>
</dbReference>